<dbReference type="AlphaFoldDB" id="A0A1M6YBW3"/>
<accession>A0A1M6YBW3</accession>
<feature type="transmembrane region" description="Helical" evidence="1">
    <location>
        <begin position="131"/>
        <end position="150"/>
    </location>
</feature>
<dbReference type="EMBL" id="FRAL01000008">
    <property type="protein sequence ID" value="SHL15485.1"/>
    <property type="molecule type" value="Genomic_DNA"/>
</dbReference>
<dbReference type="OrthoDB" id="1551932at1236"/>
<dbReference type="Proteomes" id="UP000184248">
    <property type="component" value="Unassembled WGS sequence"/>
</dbReference>
<keyword evidence="1" id="KW-0812">Transmembrane</keyword>
<name>A0A1M6YBW3_9GAMM</name>
<sequence>MAKFDRKFRAPVVSLSKADVERLVGLIFEGSDCPDEFVVSLKSGEATYEVGDVDSLFGLEVPGRVESLIFYARWDSGGSHSQRRVIINLGMDLGFCSVSSDGDEVWFRGKCDQVDRYLKDKAPWYASISDAFPRLSGGIVALLVLSGVYFVYHGAYYLVSICLMAIFFVEYLFKLYRDGRVFPRVKVVFDSGDREAWKAKAILVLTAMSVLGTYLGVGVNVYFALSTGG</sequence>
<organism evidence="2 3">
    <name type="scientific">Halomonas caseinilytica</name>
    <dbReference type="NCBI Taxonomy" id="438744"/>
    <lineage>
        <taxon>Bacteria</taxon>
        <taxon>Pseudomonadati</taxon>
        <taxon>Pseudomonadota</taxon>
        <taxon>Gammaproteobacteria</taxon>
        <taxon>Oceanospirillales</taxon>
        <taxon>Halomonadaceae</taxon>
        <taxon>Halomonas</taxon>
    </lineage>
</organism>
<reference evidence="3" key="1">
    <citation type="submission" date="2016-11" db="EMBL/GenBank/DDBJ databases">
        <authorList>
            <person name="Varghese N."/>
            <person name="Submissions S."/>
        </authorList>
    </citation>
    <scope>NUCLEOTIDE SEQUENCE [LARGE SCALE GENOMIC DNA]</scope>
    <source>
        <strain evidence="3">ALO Sharm</strain>
    </source>
</reference>
<keyword evidence="3" id="KW-1185">Reference proteome</keyword>
<evidence type="ECO:0000313" key="2">
    <source>
        <dbReference type="EMBL" id="SHL15485.1"/>
    </source>
</evidence>
<dbReference type="RefSeq" id="WP_137055342.1">
    <property type="nucleotide sequence ID" value="NZ_BDEO01000014.1"/>
</dbReference>
<feature type="transmembrane region" description="Helical" evidence="1">
    <location>
        <begin position="201"/>
        <end position="225"/>
    </location>
</feature>
<proteinExistence type="predicted"/>
<evidence type="ECO:0000256" key="1">
    <source>
        <dbReference type="SAM" id="Phobius"/>
    </source>
</evidence>
<feature type="transmembrane region" description="Helical" evidence="1">
    <location>
        <begin position="156"/>
        <end position="176"/>
    </location>
</feature>
<gene>
    <name evidence="2" type="ORF">SAMN05192556_108120</name>
</gene>
<evidence type="ECO:0000313" key="3">
    <source>
        <dbReference type="Proteomes" id="UP000184248"/>
    </source>
</evidence>
<protein>
    <submittedName>
        <fullName evidence="2">Uncharacterized protein</fullName>
    </submittedName>
</protein>
<keyword evidence="1" id="KW-0472">Membrane</keyword>
<keyword evidence="1" id="KW-1133">Transmembrane helix</keyword>